<proteinExistence type="predicted"/>
<keyword evidence="2" id="KW-0489">Methyltransferase</keyword>
<organism evidence="2">
    <name type="scientific">viral metagenome</name>
    <dbReference type="NCBI Taxonomy" id="1070528"/>
    <lineage>
        <taxon>unclassified sequences</taxon>
        <taxon>metagenomes</taxon>
        <taxon>organismal metagenomes</taxon>
    </lineage>
</organism>
<dbReference type="Pfam" id="PF13847">
    <property type="entry name" value="Methyltransf_31"/>
    <property type="match status" value="1"/>
</dbReference>
<keyword evidence="2" id="KW-0808">Transferase</keyword>
<reference evidence="2" key="1">
    <citation type="submission" date="2020-03" db="EMBL/GenBank/DDBJ databases">
        <title>The deep terrestrial virosphere.</title>
        <authorList>
            <person name="Holmfeldt K."/>
            <person name="Nilsson E."/>
            <person name="Simone D."/>
            <person name="Lopez-Fernandez M."/>
            <person name="Wu X."/>
            <person name="de Brujin I."/>
            <person name="Lundin D."/>
            <person name="Andersson A."/>
            <person name="Bertilsson S."/>
            <person name="Dopson M."/>
        </authorList>
    </citation>
    <scope>NUCLEOTIDE SEQUENCE</scope>
    <source>
        <strain evidence="2">MM171A00707</strain>
    </source>
</reference>
<dbReference type="InterPro" id="IPR025714">
    <property type="entry name" value="Methyltranfer_dom"/>
</dbReference>
<dbReference type="CDD" id="cd02440">
    <property type="entry name" value="AdoMet_MTases"/>
    <property type="match status" value="1"/>
</dbReference>
<dbReference type="InterPro" id="IPR029063">
    <property type="entry name" value="SAM-dependent_MTases_sf"/>
</dbReference>
<dbReference type="SUPFAM" id="SSF53335">
    <property type="entry name" value="S-adenosyl-L-methionine-dependent methyltransferases"/>
    <property type="match status" value="1"/>
</dbReference>
<dbReference type="EMBL" id="MT143680">
    <property type="protein sequence ID" value="QJB00089.1"/>
    <property type="molecule type" value="Genomic_DNA"/>
</dbReference>
<name>A0A6M3M5P4_9ZZZZ</name>
<evidence type="ECO:0000313" key="2">
    <source>
        <dbReference type="EMBL" id="QJB00089.1"/>
    </source>
</evidence>
<dbReference type="GO" id="GO:0032259">
    <property type="term" value="P:methylation"/>
    <property type="evidence" value="ECO:0007669"/>
    <property type="project" value="UniProtKB-KW"/>
</dbReference>
<sequence length="203" mass="23460">MTGDKALDEWKEANQEQVWTKETIPMIETDWAKKPKQTLKHIIAASFIKGDSVLDVGCGTGDLITALELVNYNGAYLGIDQSNEMLKRAQQKHPKHHFIEGNLYGLQHIAKADTIVGLDVLHHQKDIEPGFSNLLSMAKKRLIVTLWINNRDAEHPKQRRGRFGEFITYYTEEELKERFQNLEHQVIKEIGCQWKDMYIFEAP</sequence>
<accession>A0A6M3M5P4</accession>
<feature type="domain" description="Methyltransferase" evidence="1">
    <location>
        <begin position="49"/>
        <end position="145"/>
    </location>
</feature>
<dbReference type="AlphaFoldDB" id="A0A6M3M5P4"/>
<dbReference type="Gene3D" id="3.40.50.150">
    <property type="entry name" value="Vaccinia Virus protein VP39"/>
    <property type="match status" value="1"/>
</dbReference>
<dbReference type="GO" id="GO:0008168">
    <property type="term" value="F:methyltransferase activity"/>
    <property type="evidence" value="ECO:0007669"/>
    <property type="project" value="UniProtKB-KW"/>
</dbReference>
<protein>
    <submittedName>
        <fullName evidence="2">Putative methyltransferase</fullName>
    </submittedName>
</protein>
<dbReference type="PANTHER" id="PTHR43861">
    <property type="entry name" value="TRANS-ACONITATE 2-METHYLTRANSFERASE-RELATED"/>
    <property type="match status" value="1"/>
</dbReference>
<gene>
    <name evidence="2" type="ORF">MM171A00707_0022</name>
</gene>
<evidence type="ECO:0000259" key="1">
    <source>
        <dbReference type="Pfam" id="PF13847"/>
    </source>
</evidence>